<evidence type="ECO:0000256" key="1">
    <source>
        <dbReference type="SAM" id="MobiDB-lite"/>
    </source>
</evidence>
<evidence type="ECO:0000313" key="2">
    <source>
        <dbReference type="EMBL" id="CAF9939970.1"/>
    </source>
</evidence>
<keyword evidence="3" id="KW-1185">Reference proteome</keyword>
<dbReference type="OrthoDB" id="5290269at2759"/>
<feature type="compositionally biased region" description="Pro residues" evidence="1">
    <location>
        <begin position="1"/>
        <end position="19"/>
    </location>
</feature>
<dbReference type="EMBL" id="CAJPDS010000142">
    <property type="protein sequence ID" value="CAF9939970.1"/>
    <property type="molecule type" value="Genomic_DNA"/>
</dbReference>
<protein>
    <submittedName>
        <fullName evidence="2">Uncharacterized protein</fullName>
    </submittedName>
</protein>
<dbReference type="Proteomes" id="UP000664521">
    <property type="component" value="Unassembled WGS sequence"/>
</dbReference>
<dbReference type="AlphaFoldDB" id="A0A8H3J3E1"/>
<proteinExistence type="predicted"/>
<reference evidence="2" key="1">
    <citation type="submission" date="2021-03" db="EMBL/GenBank/DDBJ databases">
        <authorList>
            <person name="Tagirdzhanova G."/>
        </authorList>
    </citation>
    <scope>NUCLEOTIDE SEQUENCE</scope>
</reference>
<accession>A0A8H3J3E1</accession>
<gene>
    <name evidence="2" type="ORF">HETSPECPRED_002118</name>
</gene>
<name>A0A8H3J3E1_9LECA</name>
<feature type="region of interest" description="Disordered" evidence="1">
    <location>
        <begin position="1"/>
        <end position="28"/>
    </location>
</feature>
<organism evidence="2 3">
    <name type="scientific">Heterodermia speciosa</name>
    <dbReference type="NCBI Taxonomy" id="116794"/>
    <lineage>
        <taxon>Eukaryota</taxon>
        <taxon>Fungi</taxon>
        <taxon>Dikarya</taxon>
        <taxon>Ascomycota</taxon>
        <taxon>Pezizomycotina</taxon>
        <taxon>Lecanoromycetes</taxon>
        <taxon>OSLEUM clade</taxon>
        <taxon>Lecanoromycetidae</taxon>
        <taxon>Caliciales</taxon>
        <taxon>Physciaceae</taxon>
        <taxon>Heterodermia</taxon>
    </lineage>
</organism>
<comment type="caution">
    <text evidence="2">The sequence shown here is derived from an EMBL/GenBank/DDBJ whole genome shotgun (WGS) entry which is preliminary data.</text>
</comment>
<sequence length="175" mass="20430">MPNFPPPMRPQSPVEPPPIDTSSPDEARTSFRGTYYNDSVPLIRARFPNIDPLYMMKIFRGTITPRGLIWLDVDREEASPPDFPDLAHLLYCFEIYAQIVCIFARPQGMEKELRLQMALADYRIRLLKVSKLATFESLNEWHKAVLEANFRDGQDRVEGWTGKREELADLLRYRR</sequence>
<evidence type="ECO:0000313" key="3">
    <source>
        <dbReference type="Proteomes" id="UP000664521"/>
    </source>
</evidence>